<feature type="transmembrane region" description="Helical" evidence="1">
    <location>
        <begin position="112"/>
        <end position="131"/>
    </location>
</feature>
<feature type="transmembrane region" description="Helical" evidence="1">
    <location>
        <begin position="260"/>
        <end position="278"/>
    </location>
</feature>
<reference evidence="2 3" key="1">
    <citation type="journal article" date="2020" name="ISME J.">
        <title>Comparative genomics reveals insights into cyanobacterial evolution and habitat adaptation.</title>
        <authorList>
            <person name="Chen M.Y."/>
            <person name="Teng W.K."/>
            <person name="Zhao L."/>
            <person name="Hu C.X."/>
            <person name="Zhou Y.K."/>
            <person name="Han B.P."/>
            <person name="Song L.R."/>
            <person name="Shu W.S."/>
        </authorList>
    </citation>
    <scope>NUCLEOTIDE SEQUENCE [LARGE SCALE GENOMIC DNA]</scope>
    <source>
        <strain evidence="2 3">FACHB-260</strain>
    </source>
</reference>
<sequence length="380" mass="44347">MTKPNFLEQARQNLQDFSWPVWFPYPSSWFRALILIPIALPSTRLIIFGLTGVIIAVVENSPLLLLLSILFGLLLPTIVLAFVYHFIWYIWHKRNSKKYLSKLMPSFISFWESLYTICVVILSFILIVALFSELAFLDCRTVETTEALNICTGRLTERAIKLMISSIVNKDFFLKPWFLIWIFHASYLYQFEYLLRKIISSKLKYLFQEKHENYNKNSANLELDIQDNTNIRQVKKNKKKQPRILPINEQYNYKAKKFKLGKIILNLLFLISTGIYLYTKFPEMKNNLTLYISSPKISPPINHNPEIFQKGLNQAINAANLTKTAQSQKEWKTVVTQWQAAIALMKTVPASHPNYATAQQQITEYKRNLGYAKKNTDRAK</sequence>
<organism evidence="2 3">
    <name type="scientific">Anabaena subtropica FACHB-260</name>
    <dbReference type="NCBI Taxonomy" id="2692884"/>
    <lineage>
        <taxon>Bacteria</taxon>
        <taxon>Bacillati</taxon>
        <taxon>Cyanobacteriota</taxon>
        <taxon>Cyanophyceae</taxon>
        <taxon>Nostocales</taxon>
        <taxon>Nostocaceae</taxon>
        <taxon>Anabaena</taxon>
    </lineage>
</organism>
<dbReference type="EMBL" id="JACJRF010000072">
    <property type="protein sequence ID" value="MBD2347106.1"/>
    <property type="molecule type" value="Genomic_DNA"/>
</dbReference>
<keyword evidence="3" id="KW-1185">Reference proteome</keyword>
<dbReference type="RefSeq" id="WP_190409512.1">
    <property type="nucleotide sequence ID" value="NZ_JACJRF010000072.1"/>
</dbReference>
<keyword evidence="1" id="KW-0472">Membrane</keyword>
<dbReference type="Proteomes" id="UP000607281">
    <property type="component" value="Unassembled WGS sequence"/>
</dbReference>
<feature type="transmembrane region" description="Helical" evidence="1">
    <location>
        <begin position="32"/>
        <end position="58"/>
    </location>
</feature>
<evidence type="ECO:0000256" key="1">
    <source>
        <dbReference type="SAM" id="Phobius"/>
    </source>
</evidence>
<feature type="transmembrane region" description="Helical" evidence="1">
    <location>
        <begin position="64"/>
        <end position="91"/>
    </location>
</feature>
<comment type="caution">
    <text evidence="2">The sequence shown here is derived from an EMBL/GenBank/DDBJ whole genome shotgun (WGS) entry which is preliminary data.</text>
</comment>
<proteinExistence type="predicted"/>
<evidence type="ECO:0000313" key="2">
    <source>
        <dbReference type="EMBL" id="MBD2347106.1"/>
    </source>
</evidence>
<protein>
    <submittedName>
        <fullName evidence="2">Uncharacterized protein</fullName>
    </submittedName>
</protein>
<keyword evidence="1" id="KW-0812">Transmembrane</keyword>
<accession>A0ABR8CV80</accession>
<gene>
    <name evidence="2" type="ORF">H6G18_23660</name>
</gene>
<evidence type="ECO:0000313" key="3">
    <source>
        <dbReference type="Proteomes" id="UP000607281"/>
    </source>
</evidence>
<keyword evidence="1" id="KW-1133">Transmembrane helix</keyword>
<name>A0ABR8CV80_9NOST</name>
<feature type="transmembrane region" description="Helical" evidence="1">
    <location>
        <begin position="178"/>
        <end position="195"/>
    </location>
</feature>